<keyword evidence="9" id="KW-1185">Reference proteome</keyword>
<keyword evidence="2 5" id="KW-0028">Amino-acid biosynthesis</keyword>
<feature type="active site" evidence="5 6">
    <location>
        <position position="152"/>
    </location>
</feature>
<evidence type="ECO:0000259" key="7">
    <source>
        <dbReference type="SMART" id="SM00859"/>
    </source>
</evidence>
<dbReference type="InterPro" id="IPR000706">
    <property type="entry name" value="AGPR_type-1"/>
</dbReference>
<keyword evidence="4 5" id="KW-0560">Oxidoreductase</keyword>
<dbReference type="HOGENOM" id="CLU_006384_0_0_11"/>
<dbReference type="GO" id="GO:0051287">
    <property type="term" value="F:NAD binding"/>
    <property type="evidence" value="ECO:0007669"/>
    <property type="project" value="InterPro"/>
</dbReference>
<dbReference type="PANTHER" id="PTHR32338:SF10">
    <property type="entry name" value="N-ACETYL-GAMMA-GLUTAMYL-PHOSPHATE REDUCTASE, CHLOROPLASTIC-RELATED"/>
    <property type="match status" value="1"/>
</dbReference>
<sequence length="343" mass="36277">MHNDFMLKIAAAGASGYAGGEALRLLLNHPGYGTDFIIGSLTGGSNAGRRFGELVGHLPLLADRRLEETTADILSQNDAAILGLPHGVSAALELPDTMKVVDCGADYRLRNANDWVRYYGTDHAGTRPYGIPEMPGHREEITRANYVAAPGCFPTGATLAAMPGIVSGLMSPQVSVVSITGTSGAGKKAAVNLLGSETQGNLRAYGVGTHRHTPEIKQNLEELLTDSDDVHVTFTPVLAPLTRGILTTVTAPARGRAEDIRRAYEDFCANEPFLHLLPEGQQPETKNVQGSNMTHLQVEVNDGMIVATSAIDNLTKGTAGAAVQCLNLMLGWDETAGLPQTGI</sequence>
<protein>
    <recommendedName>
        <fullName evidence="5">N-acetyl-gamma-glutamyl-phosphate reductase</fullName>
        <shortName evidence="5">AGPR</shortName>
        <ecNumber evidence="5">1.2.1.38</ecNumber>
    </recommendedName>
    <alternativeName>
        <fullName evidence="5">N-acetyl-glutamate semialdehyde dehydrogenase</fullName>
        <shortName evidence="5">NAGSA dehydrogenase</shortName>
    </alternativeName>
</protein>
<dbReference type="UniPathway" id="UPA00068">
    <property type="reaction ID" value="UER00108"/>
</dbReference>
<dbReference type="Pfam" id="PF22698">
    <property type="entry name" value="Semialdhyde_dhC_1"/>
    <property type="match status" value="1"/>
</dbReference>
<proteinExistence type="inferred from homology"/>
<name>F8E0S8_CORRG</name>
<dbReference type="Gene3D" id="3.40.50.720">
    <property type="entry name" value="NAD(P)-binding Rossmann-like Domain"/>
    <property type="match status" value="1"/>
</dbReference>
<dbReference type="SUPFAM" id="SSF51735">
    <property type="entry name" value="NAD(P)-binding Rossmann-fold domains"/>
    <property type="match status" value="1"/>
</dbReference>
<keyword evidence="3 5" id="KW-0521">NADP</keyword>
<dbReference type="SUPFAM" id="SSF55347">
    <property type="entry name" value="Glyceraldehyde-3-phosphate dehydrogenase-like, C-terminal domain"/>
    <property type="match status" value="1"/>
</dbReference>
<evidence type="ECO:0000256" key="6">
    <source>
        <dbReference type="PROSITE-ProRule" id="PRU10010"/>
    </source>
</evidence>
<dbReference type="Gene3D" id="3.30.360.10">
    <property type="entry name" value="Dihydrodipicolinate Reductase, domain 2"/>
    <property type="match status" value="1"/>
</dbReference>
<dbReference type="InterPro" id="IPR058924">
    <property type="entry name" value="AGPR_dimerisation_dom"/>
</dbReference>
<dbReference type="CDD" id="cd23934">
    <property type="entry name" value="AGPR_1_C"/>
    <property type="match status" value="1"/>
</dbReference>
<accession>F8E0S8</accession>
<dbReference type="EMBL" id="CP002857">
    <property type="protein sequence ID" value="AEI09295.1"/>
    <property type="molecule type" value="Genomic_DNA"/>
</dbReference>
<dbReference type="Proteomes" id="UP000000492">
    <property type="component" value="Chromosome"/>
</dbReference>
<evidence type="ECO:0000256" key="3">
    <source>
        <dbReference type="ARBA" id="ARBA00022857"/>
    </source>
</evidence>
<dbReference type="GO" id="GO:0003942">
    <property type="term" value="F:N-acetyl-gamma-glutamyl-phosphate reductase activity"/>
    <property type="evidence" value="ECO:0007669"/>
    <property type="project" value="UniProtKB-UniRule"/>
</dbReference>
<evidence type="ECO:0000256" key="4">
    <source>
        <dbReference type="ARBA" id="ARBA00023002"/>
    </source>
</evidence>
<dbReference type="InterPro" id="IPR000534">
    <property type="entry name" value="Semialdehyde_DH_NAD-bd"/>
</dbReference>
<keyword evidence="1 5" id="KW-0055">Arginine biosynthesis</keyword>
<dbReference type="PROSITE" id="PS01224">
    <property type="entry name" value="ARGC"/>
    <property type="match status" value="1"/>
</dbReference>
<evidence type="ECO:0000313" key="9">
    <source>
        <dbReference type="Proteomes" id="UP000000492"/>
    </source>
</evidence>
<evidence type="ECO:0000256" key="5">
    <source>
        <dbReference type="HAMAP-Rule" id="MF_00150"/>
    </source>
</evidence>
<dbReference type="InterPro" id="IPR036291">
    <property type="entry name" value="NAD(P)-bd_dom_sf"/>
</dbReference>
<dbReference type="PANTHER" id="PTHR32338">
    <property type="entry name" value="N-ACETYL-GAMMA-GLUTAMYL-PHOSPHATE REDUCTASE, CHLOROPLASTIC-RELATED-RELATED"/>
    <property type="match status" value="1"/>
</dbReference>
<comment type="function">
    <text evidence="5">Catalyzes the NADPH-dependent reduction of N-acetyl-5-glutamyl phosphate to yield N-acetyl-L-glutamate 5-semialdehyde.</text>
</comment>
<dbReference type="KEGG" id="crd:CRES_0939"/>
<evidence type="ECO:0000256" key="2">
    <source>
        <dbReference type="ARBA" id="ARBA00022605"/>
    </source>
</evidence>
<comment type="subcellular location">
    <subcellularLocation>
        <location evidence="5">Cytoplasm</location>
    </subcellularLocation>
</comment>
<dbReference type="InterPro" id="IPR023013">
    <property type="entry name" value="AGPR_AS"/>
</dbReference>
<keyword evidence="5" id="KW-0963">Cytoplasm</keyword>
<dbReference type="GO" id="GO:0070401">
    <property type="term" value="F:NADP+ binding"/>
    <property type="evidence" value="ECO:0007669"/>
    <property type="project" value="InterPro"/>
</dbReference>
<dbReference type="STRING" id="662755.CRES_0939"/>
<gene>
    <name evidence="5 8" type="primary">argC</name>
    <name evidence="8" type="ordered locus">CRES_0939</name>
</gene>
<dbReference type="GO" id="GO:0005737">
    <property type="term" value="C:cytoplasm"/>
    <property type="evidence" value="ECO:0007669"/>
    <property type="project" value="UniProtKB-SubCell"/>
</dbReference>
<dbReference type="HAMAP" id="MF_00150">
    <property type="entry name" value="ArgC_type1"/>
    <property type="match status" value="1"/>
</dbReference>
<comment type="catalytic activity">
    <reaction evidence="5">
        <text>N-acetyl-L-glutamate 5-semialdehyde + phosphate + NADP(+) = N-acetyl-L-glutamyl 5-phosphate + NADPH + H(+)</text>
        <dbReference type="Rhea" id="RHEA:21588"/>
        <dbReference type="ChEBI" id="CHEBI:15378"/>
        <dbReference type="ChEBI" id="CHEBI:29123"/>
        <dbReference type="ChEBI" id="CHEBI:43474"/>
        <dbReference type="ChEBI" id="CHEBI:57783"/>
        <dbReference type="ChEBI" id="CHEBI:57936"/>
        <dbReference type="ChEBI" id="CHEBI:58349"/>
        <dbReference type="EC" id="1.2.1.38"/>
    </reaction>
</comment>
<dbReference type="NCBIfam" id="TIGR01850">
    <property type="entry name" value="argC"/>
    <property type="match status" value="1"/>
</dbReference>
<dbReference type="GO" id="GO:0006526">
    <property type="term" value="P:L-arginine biosynthetic process"/>
    <property type="evidence" value="ECO:0007669"/>
    <property type="project" value="UniProtKB-UniRule"/>
</dbReference>
<dbReference type="AlphaFoldDB" id="F8E0S8"/>
<dbReference type="Pfam" id="PF01118">
    <property type="entry name" value="Semialdhyde_dh"/>
    <property type="match status" value="1"/>
</dbReference>
<comment type="pathway">
    <text evidence="5">Amino-acid biosynthesis; L-arginine biosynthesis; N(2)-acetyl-L-ornithine from L-glutamate: step 3/4.</text>
</comment>
<dbReference type="eggNOG" id="COG0002">
    <property type="taxonomic scope" value="Bacteria"/>
</dbReference>
<evidence type="ECO:0000256" key="1">
    <source>
        <dbReference type="ARBA" id="ARBA00022571"/>
    </source>
</evidence>
<dbReference type="InterPro" id="IPR050085">
    <property type="entry name" value="AGPR"/>
</dbReference>
<organism evidence="8 9">
    <name type="scientific">Corynebacterium resistens (strain DSM 45100 / JCM 12819 / GTC 2026 / SICGH 158)</name>
    <dbReference type="NCBI Taxonomy" id="662755"/>
    <lineage>
        <taxon>Bacteria</taxon>
        <taxon>Bacillati</taxon>
        <taxon>Actinomycetota</taxon>
        <taxon>Actinomycetes</taxon>
        <taxon>Mycobacteriales</taxon>
        <taxon>Corynebacteriaceae</taxon>
        <taxon>Corynebacterium</taxon>
    </lineage>
</organism>
<feature type="domain" description="Semialdehyde dehydrogenase NAD-binding" evidence="7">
    <location>
        <begin position="8"/>
        <end position="142"/>
    </location>
</feature>
<dbReference type="SMART" id="SM00859">
    <property type="entry name" value="Semialdhyde_dh"/>
    <property type="match status" value="1"/>
</dbReference>
<dbReference type="EC" id="1.2.1.38" evidence="5"/>
<evidence type="ECO:0000313" key="8">
    <source>
        <dbReference type="EMBL" id="AEI09295.1"/>
    </source>
</evidence>
<reference evidence="8 9" key="1">
    <citation type="journal article" date="2012" name="BMC Genomics">
        <title>Complete genome sequence, lifestyle, and multi-drug resistance of the human pathogen Corynebacterium resistens DSM 45100 isolated from blood samples of a leukemia patient.</title>
        <authorList>
            <person name="Schroder J."/>
            <person name="Maus I."/>
            <person name="Meyer K."/>
            <person name="Wordemann S."/>
            <person name="Blom J."/>
            <person name="Jaenicke S."/>
            <person name="Schneider J."/>
            <person name="Trost E."/>
            <person name="Tauch A."/>
        </authorList>
    </citation>
    <scope>NUCLEOTIDE SEQUENCE [LARGE SCALE GENOMIC DNA]</scope>
    <source>
        <strain evidence="9">DSM 45100 / JCM 12819 / CCUG 50093 / GTC 2026 / SICGH 158</strain>
    </source>
</reference>
<comment type="similarity">
    <text evidence="5">Belongs to the NAGSA dehydrogenase family. Type 1 subfamily.</text>
</comment>